<dbReference type="EMBL" id="KZ293648">
    <property type="protein sequence ID" value="PBK98808.1"/>
    <property type="molecule type" value="Genomic_DNA"/>
</dbReference>
<dbReference type="InParanoid" id="A0A2H3E6N2"/>
<dbReference type="Proteomes" id="UP000217790">
    <property type="component" value="Unassembled WGS sequence"/>
</dbReference>
<dbReference type="AlphaFoldDB" id="A0A2H3E6N2"/>
<protein>
    <submittedName>
        <fullName evidence="1">Uncharacterized protein</fullName>
    </submittedName>
</protein>
<evidence type="ECO:0000313" key="2">
    <source>
        <dbReference type="Proteomes" id="UP000217790"/>
    </source>
</evidence>
<keyword evidence="2" id="KW-1185">Reference proteome</keyword>
<name>A0A2H3E6N2_ARMGA</name>
<dbReference type="OrthoDB" id="3257623at2759"/>
<gene>
    <name evidence="1" type="ORF">ARMGADRAFT_1026700</name>
</gene>
<sequence>MDDVLARGFHFTAAASKTSPKSHFSTLKSMKEWIAAIMQPYVTSIIEANPDLPKDQNVLSNTVKSSVYFTELQDASIQGLVEVYNFMNTFDGRDIVKMVKFCFTDKQSLLIFDAGIEKYLLKDPELQNKIKQCLGKVQRINKTAEIELDAEQYDDMDVPISTVIHEKLGIVISREADGHDSMEKIKTYEGELITNGLEEDIWRYNQAENRWDNIENGMVQVEFLEDSECTETQKGKGCINVNCQNPSCRFGWGTLCFNPSYGLLFKAHRVTSKGFLVKFLKQSRKAITSELLVASVTVQGFKSFTAIPSDLKSLG</sequence>
<organism evidence="1 2">
    <name type="scientific">Armillaria gallica</name>
    <name type="common">Bulbous honey fungus</name>
    <name type="synonym">Armillaria bulbosa</name>
    <dbReference type="NCBI Taxonomy" id="47427"/>
    <lineage>
        <taxon>Eukaryota</taxon>
        <taxon>Fungi</taxon>
        <taxon>Dikarya</taxon>
        <taxon>Basidiomycota</taxon>
        <taxon>Agaricomycotina</taxon>
        <taxon>Agaricomycetes</taxon>
        <taxon>Agaricomycetidae</taxon>
        <taxon>Agaricales</taxon>
        <taxon>Marasmiineae</taxon>
        <taxon>Physalacriaceae</taxon>
        <taxon>Armillaria</taxon>
    </lineage>
</organism>
<dbReference type="STRING" id="47427.A0A2H3E6N2"/>
<reference evidence="2" key="1">
    <citation type="journal article" date="2017" name="Nat. Ecol. Evol.">
        <title>Genome expansion and lineage-specific genetic innovations in the forest pathogenic fungi Armillaria.</title>
        <authorList>
            <person name="Sipos G."/>
            <person name="Prasanna A.N."/>
            <person name="Walter M.C."/>
            <person name="O'Connor E."/>
            <person name="Balint B."/>
            <person name="Krizsan K."/>
            <person name="Kiss B."/>
            <person name="Hess J."/>
            <person name="Varga T."/>
            <person name="Slot J."/>
            <person name="Riley R."/>
            <person name="Boka B."/>
            <person name="Rigling D."/>
            <person name="Barry K."/>
            <person name="Lee J."/>
            <person name="Mihaltcheva S."/>
            <person name="LaButti K."/>
            <person name="Lipzen A."/>
            <person name="Waldron R."/>
            <person name="Moloney N.M."/>
            <person name="Sperisen C."/>
            <person name="Kredics L."/>
            <person name="Vagvoelgyi C."/>
            <person name="Patrignani A."/>
            <person name="Fitzpatrick D."/>
            <person name="Nagy I."/>
            <person name="Doyle S."/>
            <person name="Anderson J.B."/>
            <person name="Grigoriev I.V."/>
            <person name="Gueldener U."/>
            <person name="Muensterkoetter M."/>
            <person name="Nagy L.G."/>
        </authorList>
    </citation>
    <scope>NUCLEOTIDE SEQUENCE [LARGE SCALE GENOMIC DNA]</scope>
    <source>
        <strain evidence="2">Ar21-2</strain>
    </source>
</reference>
<accession>A0A2H3E6N2</accession>
<proteinExistence type="predicted"/>
<evidence type="ECO:0000313" key="1">
    <source>
        <dbReference type="EMBL" id="PBK98808.1"/>
    </source>
</evidence>